<gene>
    <name evidence="1" type="ORF">B296_00055814</name>
</gene>
<organism evidence="1 2">
    <name type="scientific">Ensete ventricosum</name>
    <name type="common">Abyssinian banana</name>
    <name type="synonym">Musa ensete</name>
    <dbReference type="NCBI Taxonomy" id="4639"/>
    <lineage>
        <taxon>Eukaryota</taxon>
        <taxon>Viridiplantae</taxon>
        <taxon>Streptophyta</taxon>
        <taxon>Embryophyta</taxon>
        <taxon>Tracheophyta</taxon>
        <taxon>Spermatophyta</taxon>
        <taxon>Magnoliopsida</taxon>
        <taxon>Liliopsida</taxon>
        <taxon>Zingiberales</taxon>
        <taxon>Musaceae</taxon>
        <taxon>Ensete</taxon>
    </lineage>
</organism>
<proteinExistence type="predicted"/>
<comment type="caution">
    <text evidence="1">The sequence shown here is derived from an EMBL/GenBank/DDBJ whole genome shotgun (WGS) entry which is preliminary data.</text>
</comment>
<sequence length="193" mass="20415">MGNLKLVSTGLSRISGAKGDLCLRFSPASSFDLVTSFCTSSSRSFTGCSAPAGCAPSRGVKRSISPGRSKGSRIGPREDLVPLGHVRLALSYLTSRQLPIVGGTVRWSVAVSALTRCPSLAVRGQGYYLSIDCCVCLDTLPIASCQGSWGIVRRSVVTSTLTRRLSPTVEGQGHWSRASLARRLCCATRYQGG</sequence>
<protein>
    <submittedName>
        <fullName evidence="1">Uncharacterized protein</fullName>
    </submittedName>
</protein>
<accession>A0A426X1D8</accession>
<name>A0A426X1D8_ENSVE</name>
<dbReference type="Proteomes" id="UP000287651">
    <property type="component" value="Unassembled WGS sequence"/>
</dbReference>
<reference evidence="1 2" key="1">
    <citation type="journal article" date="2014" name="Agronomy (Basel)">
        <title>A Draft Genome Sequence for Ensete ventricosum, the Drought-Tolerant Tree Against Hunger.</title>
        <authorList>
            <person name="Harrison J."/>
            <person name="Moore K.A."/>
            <person name="Paszkiewicz K."/>
            <person name="Jones T."/>
            <person name="Grant M."/>
            <person name="Ambacheew D."/>
            <person name="Muzemil S."/>
            <person name="Studholme D.J."/>
        </authorList>
    </citation>
    <scope>NUCLEOTIDE SEQUENCE [LARGE SCALE GENOMIC DNA]</scope>
</reference>
<dbReference type="AlphaFoldDB" id="A0A426X1D8"/>
<evidence type="ECO:0000313" key="2">
    <source>
        <dbReference type="Proteomes" id="UP000287651"/>
    </source>
</evidence>
<evidence type="ECO:0000313" key="1">
    <source>
        <dbReference type="EMBL" id="RRT33294.1"/>
    </source>
</evidence>
<dbReference type="EMBL" id="AMZH03029383">
    <property type="protein sequence ID" value="RRT33294.1"/>
    <property type="molecule type" value="Genomic_DNA"/>
</dbReference>